<evidence type="ECO:0000313" key="1">
    <source>
        <dbReference type="EMBL" id="PZG12282.1"/>
    </source>
</evidence>
<sequence length="206" mass="22363">MEARLYTRTNPDTGQIEIKHFEIDSKAQADGFGPVWMTHFYGTDAPADFFASDAPDRYADADALEIGDTCYIPDLDGSLEDYLPSLRKELDAEGWILLSSPGTRYIARITDEGTWHTVTGELVTGTHLVVIAEAAPTCDEDGTPELEPTNRVAAVIDTGVPADEPAPYVADLLDQHGWLVVGDGADGYDDAADDEYHEVTPTDPTT</sequence>
<accession>A0A2W2DK19</accession>
<protein>
    <submittedName>
        <fullName evidence="1">Uncharacterized protein</fullName>
    </submittedName>
</protein>
<reference evidence="1 2" key="1">
    <citation type="submission" date="2018-01" db="EMBL/GenBank/DDBJ databases">
        <title>Draft genome sequence of Nonomuraea sp. KC333.</title>
        <authorList>
            <person name="Sahin N."/>
            <person name="Saygin H."/>
            <person name="Ay H."/>
        </authorList>
    </citation>
    <scope>NUCLEOTIDE SEQUENCE [LARGE SCALE GENOMIC DNA]</scope>
    <source>
        <strain evidence="1 2">KC333</strain>
    </source>
</reference>
<keyword evidence="2" id="KW-1185">Reference proteome</keyword>
<dbReference type="EMBL" id="POUD01000191">
    <property type="protein sequence ID" value="PZG12282.1"/>
    <property type="molecule type" value="Genomic_DNA"/>
</dbReference>
<name>A0A2W2DK19_9ACTN</name>
<dbReference type="AlphaFoldDB" id="A0A2W2DK19"/>
<dbReference type="RefSeq" id="WP_220040222.1">
    <property type="nucleotide sequence ID" value="NZ_POUD01000191.1"/>
</dbReference>
<gene>
    <name evidence="1" type="ORF">C1J01_33205</name>
</gene>
<dbReference type="Proteomes" id="UP000249304">
    <property type="component" value="Unassembled WGS sequence"/>
</dbReference>
<feature type="non-terminal residue" evidence="1">
    <location>
        <position position="206"/>
    </location>
</feature>
<organism evidence="1 2">
    <name type="scientific">Nonomuraea aridisoli</name>
    <dbReference type="NCBI Taxonomy" id="2070368"/>
    <lineage>
        <taxon>Bacteria</taxon>
        <taxon>Bacillati</taxon>
        <taxon>Actinomycetota</taxon>
        <taxon>Actinomycetes</taxon>
        <taxon>Streptosporangiales</taxon>
        <taxon>Streptosporangiaceae</taxon>
        <taxon>Nonomuraea</taxon>
    </lineage>
</organism>
<proteinExistence type="predicted"/>
<comment type="caution">
    <text evidence="1">The sequence shown here is derived from an EMBL/GenBank/DDBJ whole genome shotgun (WGS) entry which is preliminary data.</text>
</comment>
<evidence type="ECO:0000313" key="2">
    <source>
        <dbReference type="Proteomes" id="UP000249304"/>
    </source>
</evidence>